<gene>
    <name evidence="2" type="ORF">UC7_01297</name>
</gene>
<dbReference type="STRING" id="317735.RU98_GL002581"/>
<organism evidence="2 3">
    <name type="scientific">Enterococcus caccae ATCC BAA-1240</name>
    <dbReference type="NCBI Taxonomy" id="1158612"/>
    <lineage>
        <taxon>Bacteria</taxon>
        <taxon>Bacillati</taxon>
        <taxon>Bacillota</taxon>
        <taxon>Bacilli</taxon>
        <taxon>Lactobacillales</taxon>
        <taxon>Enterococcaceae</taxon>
        <taxon>Enterococcus</taxon>
    </lineage>
</organism>
<keyword evidence="3" id="KW-1185">Reference proteome</keyword>
<feature type="domain" description="FRG" evidence="1">
    <location>
        <begin position="19"/>
        <end position="121"/>
    </location>
</feature>
<proteinExistence type="predicted"/>
<comment type="caution">
    <text evidence="2">The sequence shown here is derived from an EMBL/GenBank/DDBJ whole genome shotgun (WGS) entry which is preliminary data.</text>
</comment>
<evidence type="ECO:0000259" key="1">
    <source>
        <dbReference type="SMART" id="SM00901"/>
    </source>
</evidence>
<sequence length="424" mass="49999">MIESLFDYIKSISDIVGDNEKMFVYRGENKEYPIPCVPNIFRESRRLEYINFEKNIIHKIRSEGFDNETSYLLTAIEAQHGGFPSRLLDVSFNSLIALHFAVTPFYNEKEDVYDRQDGKVYVIEANNLYSPSSLEIEELYSNELLNNHSFKNEFPLFSYSYKMLDYHTKNSRIKAQQGGFIMFYGNEFRPLPKSVVNELTIPCLSKKRIRIELEKLFGISNAFVYPEMNNVANRFVNTLEKYSQTGLSDKGDLNNILESFYQNIDYCTKKIVYEYNKYKGHLNRLSVYKEENNIKGMTKYCKQNNILINFVDLKKDGSPKNKTKFYKIWEKEISRSLKNDTIIPEVIALERYLIEVTMDINLSKRYLVDENKNKPFDEKYFDAKVSKFFEMLLCNQYEILSLVLGNIDIELMDWTNIFKEYGDV</sequence>
<dbReference type="RefSeq" id="WP_010771435.1">
    <property type="nucleotide sequence ID" value="NZ_KB946333.1"/>
</dbReference>
<protein>
    <recommendedName>
        <fullName evidence="1">FRG domain-containing protein</fullName>
    </recommendedName>
</protein>
<evidence type="ECO:0000313" key="2">
    <source>
        <dbReference type="EMBL" id="EOL46330.1"/>
    </source>
</evidence>
<dbReference type="AlphaFoldDB" id="R3WX29"/>
<evidence type="ECO:0000313" key="3">
    <source>
        <dbReference type="Proteomes" id="UP000013840"/>
    </source>
</evidence>
<reference evidence="2 3" key="1">
    <citation type="submission" date="2013-02" db="EMBL/GenBank/DDBJ databases">
        <title>The Genome Sequence of Enterococcus caccae BAA-1240.</title>
        <authorList>
            <consortium name="The Broad Institute Genome Sequencing Platform"/>
            <consortium name="The Broad Institute Genome Sequencing Center for Infectious Disease"/>
            <person name="Earl A.M."/>
            <person name="Gilmore M.S."/>
            <person name="Lebreton F."/>
            <person name="Walker B."/>
            <person name="Young S.K."/>
            <person name="Zeng Q."/>
            <person name="Gargeya S."/>
            <person name="Fitzgerald M."/>
            <person name="Haas B."/>
            <person name="Abouelleil A."/>
            <person name="Alvarado L."/>
            <person name="Arachchi H.M."/>
            <person name="Berlin A.M."/>
            <person name="Chapman S.B."/>
            <person name="Dewar J."/>
            <person name="Goldberg J."/>
            <person name="Griggs A."/>
            <person name="Gujja S."/>
            <person name="Hansen M."/>
            <person name="Howarth C."/>
            <person name="Imamovic A."/>
            <person name="Larimer J."/>
            <person name="McCowan C."/>
            <person name="Murphy C."/>
            <person name="Neiman D."/>
            <person name="Pearson M."/>
            <person name="Priest M."/>
            <person name="Roberts A."/>
            <person name="Saif S."/>
            <person name="Shea T."/>
            <person name="Sisk P."/>
            <person name="Sykes S."/>
            <person name="Wortman J."/>
            <person name="Nusbaum C."/>
            <person name="Birren B."/>
        </authorList>
    </citation>
    <scope>NUCLEOTIDE SEQUENCE [LARGE SCALE GENOMIC DNA]</scope>
    <source>
        <strain evidence="2 3">ATCC BAA-1240</strain>
    </source>
</reference>
<dbReference type="Pfam" id="PF08867">
    <property type="entry name" value="FRG"/>
    <property type="match status" value="1"/>
</dbReference>
<dbReference type="SMART" id="SM00901">
    <property type="entry name" value="FRG"/>
    <property type="match status" value="1"/>
</dbReference>
<name>R3WX29_9ENTE</name>
<dbReference type="eggNOG" id="ENOG50336TQ">
    <property type="taxonomic scope" value="Bacteria"/>
</dbReference>
<dbReference type="OrthoDB" id="9816036at2"/>
<accession>R3WX29</accession>
<dbReference type="InterPro" id="IPR014966">
    <property type="entry name" value="FRG-dom"/>
</dbReference>
<dbReference type="Proteomes" id="UP000013840">
    <property type="component" value="Unassembled WGS sequence"/>
</dbReference>
<dbReference type="PATRIC" id="fig|1158612.3.peg.1284"/>
<dbReference type="EMBL" id="AJAU01000016">
    <property type="protein sequence ID" value="EOL46330.1"/>
    <property type="molecule type" value="Genomic_DNA"/>
</dbReference>